<reference evidence="1 2" key="1">
    <citation type="submission" date="2018-01" db="EMBL/GenBank/DDBJ databases">
        <title>Co-occurrence of chitin degradation, pigmentation and bioactivity in marine Pseudoalteromonas.</title>
        <authorList>
            <person name="Paulsen S."/>
            <person name="Gram L."/>
            <person name="Machado H."/>
        </authorList>
    </citation>
    <scope>NUCLEOTIDE SEQUENCE [LARGE SCALE GENOMIC DNA]</scope>
    <source>
        <strain evidence="1 2">S3663</strain>
    </source>
</reference>
<dbReference type="EMBL" id="PPSW01000025">
    <property type="protein sequence ID" value="TLX46205.1"/>
    <property type="molecule type" value="Genomic_DNA"/>
</dbReference>
<gene>
    <name evidence="1" type="ORF">C1E24_15705</name>
</gene>
<dbReference type="AlphaFoldDB" id="A0A5R9PZU6"/>
<organism evidence="1 2">
    <name type="scientific">Pseudoalteromonas phenolica</name>
    <dbReference type="NCBI Taxonomy" id="161398"/>
    <lineage>
        <taxon>Bacteria</taxon>
        <taxon>Pseudomonadati</taxon>
        <taxon>Pseudomonadota</taxon>
        <taxon>Gammaproteobacteria</taxon>
        <taxon>Alteromonadales</taxon>
        <taxon>Pseudoalteromonadaceae</taxon>
        <taxon>Pseudoalteromonas</taxon>
    </lineage>
</organism>
<evidence type="ECO:0000313" key="2">
    <source>
        <dbReference type="Proteomes" id="UP000309186"/>
    </source>
</evidence>
<proteinExistence type="predicted"/>
<name>A0A5R9PZU6_9GAMM</name>
<comment type="caution">
    <text evidence="1">The sequence shown here is derived from an EMBL/GenBank/DDBJ whole genome shotgun (WGS) entry which is preliminary data.</text>
</comment>
<evidence type="ECO:0000313" key="1">
    <source>
        <dbReference type="EMBL" id="TLX46205.1"/>
    </source>
</evidence>
<protein>
    <submittedName>
        <fullName evidence="1">Uncharacterized protein</fullName>
    </submittedName>
</protein>
<sequence length="70" mass="8348">MALNFKINNSRQTETLKLKQVEINFRFLGLTAYSQLRRLLNEKVLLQYQGGAFTRWIIKFIDEYEYVTNG</sequence>
<accession>A0A5R9PZU6</accession>
<dbReference type="Proteomes" id="UP000309186">
    <property type="component" value="Unassembled WGS sequence"/>
</dbReference>